<gene>
    <name evidence="2" type="ORF">GD597_07760</name>
</gene>
<comment type="caution">
    <text evidence="2">The sequence shown here is derived from an EMBL/GenBank/DDBJ whole genome shotgun (WGS) entry which is preliminary data.</text>
</comment>
<keyword evidence="1" id="KW-0812">Transmembrane</keyword>
<protein>
    <recommendedName>
        <fullName evidence="4">VanZ-like domain-containing protein</fullName>
    </recommendedName>
</protein>
<organism evidence="2 3">
    <name type="scientific">Limnovirga soli</name>
    <dbReference type="NCBI Taxonomy" id="2656915"/>
    <lineage>
        <taxon>Bacteria</taxon>
        <taxon>Pseudomonadati</taxon>
        <taxon>Bacteroidota</taxon>
        <taxon>Chitinophagia</taxon>
        <taxon>Chitinophagales</taxon>
        <taxon>Chitinophagaceae</taxon>
        <taxon>Limnovirga</taxon>
    </lineage>
</organism>
<dbReference type="EMBL" id="WHPF01000005">
    <property type="protein sequence ID" value="NNV55348.1"/>
    <property type="molecule type" value="Genomic_DNA"/>
</dbReference>
<feature type="transmembrane region" description="Helical" evidence="1">
    <location>
        <begin position="71"/>
        <end position="91"/>
    </location>
</feature>
<feature type="transmembrane region" description="Helical" evidence="1">
    <location>
        <begin position="9"/>
        <end position="29"/>
    </location>
</feature>
<evidence type="ECO:0000256" key="1">
    <source>
        <dbReference type="SAM" id="Phobius"/>
    </source>
</evidence>
<reference evidence="2" key="1">
    <citation type="submission" date="2019-10" db="EMBL/GenBank/DDBJ databases">
        <title>Draft genome sequence of Panacibacter sp. KCS-6.</title>
        <authorList>
            <person name="Yim K.J."/>
        </authorList>
    </citation>
    <scope>NUCLEOTIDE SEQUENCE</scope>
    <source>
        <strain evidence="2">KCS-6</strain>
    </source>
</reference>
<sequence length="132" mass="15222">MRLHDYSKWLVITGAIIIVMVKYIVRPYVAISPFFQPVVDVLPNLIGSFLMPFGACWFLKKLFIPRTIKDLQTICLLGLILLIINEYLQLIPVFRRTFDYLDILFSFVGILLGYVVFARLLVTAQLRKPASI</sequence>
<evidence type="ECO:0008006" key="4">
    <source>
        <dbReference type="Google" id="ProtNLM"/>
    </source>
</evidence>
<feature type="transmembrane region" description="Helical" evidence="1">
    <location>
        <begin position="41"/>
        <end position="59"/>
    </location>
</feature>
<keyword evidence="3" id="KW-1185">Reference proteome</keyword>
<proteinExistence type="predicted"/>
<evidence type="ECO:0000313" key="2">
    <source>
        <dbReference type="EMBL" id="NNV55348.1"/>
    </source>
</evidence>
<evidence type="ECO:0000313" key="3">
    <source>
        <dbReference type="Proteomes" id="UP000598971"/>
    </source>
</evidence>
<accession>A0A8J8FC91</accession>
<feature type="transmembrane region" description="Helical" evidence="1">
    <location>
        <begin position="103"/>
        <end position="122"/>
    </location>
</feature>
<keyword evidence="1" id="KW-0472">Membrane</keyword>
<dbReference type="RefSeq" id="WP_171607274.1">
    <property type="nucleotide sequence ID" value="NZ_WHPF01000005.1"/>
</dbReference>
<dbReference type="AlphaFoldDB" id="A0A8J8FC91"/>
<name>A0A8J8FC91_9BACT</name>
<keyword evidence="1" id="KW-1133">Transmembrane helix</keyword>
<dbReference type="Proteomes" id="UP000598971">
    <property type="component" value="Unassembled WGS sequence"/>
</dbReference>